<evidence type="ECO:0000313" key="3">
    <source>
        <dbReference type="Proteomes" id="UP000327013"/>
    </source>
</evidence>
<accession>A0A5N6L377</accession>
<feature type="region of interest" description="Disordered" evidence="1">
    <location>
        <begin position="1"/>
        <end position="60"/>
    </location>
</feature>
<dbReference type="AlphaFoldDB" id="A0A5N6L377"/>
<name>A0A5N6L377_9ROSI</name>
<keyword evidence="3" id="KW-1185">Reference proteome</keyword>
<evidence type="ECO:0000313" key="2">
    <source>
        <dbReference type="EMBL" id="KAB8627230.1"/>
    </source>
</evidence>
<protein>
    <submittedName>
        <fullName evidence="2">Uncharacterized protein</fullName>
    </submittedName>
</protein>
<evidence type="ECO:0000256" key="1">
    <source>
        <dbReference type="SAM" id="MobiDB-lite"/>
    </source>
</evidence>
<reference evidence="2 3" key="1">
    <citation type="submission" date="2019-06" db="EMBL/GenBank/DDBJ databases">
        <title>A chromosomal-level reference genome of Carpinus fangiana (Coryloideae, Betulaceae).</title>
        <authorList>
            <person name="Yang X."/>
            <person name="Wang Z."/>
            <person name="Zhang L."/>
            <person name="Hao G."/>
            <person name="Liu J."/>
            <person name="Yang Y."/>
        </authorList>
    </citation>
    <scope>NUCLEOTIDE SEQUENCE [LARGE SCALE GENOMIC DNA]</scope>
    <source>
        <strain evidence="2">Cfa_2016G</strain>
        <tissue evidence="2">Leaf</tissue>
    </source>
</reference>
<dbReference type="OrthoDB" id="3358750at2759"/>
<dbReference type="Proteomes" id="UP000327013">
    <property type="component" value="Unassembled WGS sequence"/>
</dbReference>
<feature type="compositionally biased region" description="Polar residues" evidence="1">
    <location>
        <begin position="38"/>
        <end position="60"/>
    </location>
</feature>
<gene>
    <name evidence="2" type="ORF">FH972_026063</name>
</gene>
<feature type="compositionally biased region" description="Basic and acidic residues" evidence="1">
    <location>
        <begin position="28"/>
        <end position="37"/>
    </location>
</feature>
<sequence length="60" mass="6466">MSGTSNVGQASVYEAGDQRNAPQSELDQAERHREGKVNSHSTTDASMSSPYLSTYSLHPP</sequence>
<organism evidence="2 3">
    <name type="scientific">Carpinus fangiana</name>
    <dbReference type="NCBI Taxonomy" id="176857"/>
    <lineage>
        <taxon>Eukaryota</taxon>
        <taxon>Viridiplantae</taxon>
        <taxon>Streptophyta</taxon>
        <taxon>Embryophyta</taxon>
        <taxon>Tracheophyta</taxon>
        <taxon>Spermatophyta</taxon>
        <taxon>Magnoliopsida</taxon>
        <taxon>eudicotyledons</taxon>
        <taxon>Gunneridae</taxon>
        <taxon>Pentapetalae</taxon>
        <taxon>rosids</taxon>
        <taxon>fabids</taxon>
        <taxon>Fagales</taxon>
        <taxon>Betulaceae</taxon>
        <taxon>Carpinus</taxon>
    </lineage>
</organism>
<comment type="caution">
    <text evidence="2">The sequence shown here is derived from an EMBL/GenBank/DDBJ whole genome shotgun (WGS) entry which is preliminary data.</text>
</comment>
<proteinExistence type="predicted"/>
<dbReference type="EMBL" id="VIBQ01000076">
    <property type="protein sequence ID" value="KAB8627230.1"/>
    <property type="molecule type" value="Genomic_DNA"/>
</dbReference>